<feature type="region of interest" description="Disordered" evidence="1">
    <location>
        <begin position="14"/>
        <end position="42"/>
    </location>
</feature>
<comment type="caution">
    <text evidence="3">The sequence shown here is derived from an EMBL/GenBank/DDBJ whole genome shotgun (WGS) entry which is preliminary data.</text>
</comment>
<keyword evidence="2" id="KW-1133">Transmembrane helix</keyword>
<feature type="transmembrane region" description="Helical" evidence="2">
    <location>
        <begin position="486"/>
        <end position="506"/>
    </location>
</feature>
<evidence type="ECO:0000313" key="3">
    <source>
        <dbReference type="EMBL" id="TMW65826.1"/>
    </source>
</evidence>
<keyword evidence="2" id="KW-0472">Membrane</keyword>
<evidence type="ECO:0000256" key="1">
    <source>
        <dbReference type="SAM" id="MobiDB-lite"/>
    </source>
</evidence>
<dbReference type="Proteomes" id="UP000794436">
    <property type="component" value="Unassembled WGS sequence"/>
</dbReference>
<name>A0A8K1CLH3_PYTOL</name>
<evidence type="ECO:0000256" key="2">
    <source>
        <dbReference type="SAM" id="Phobius"/>
    </source>
</evidence>
<keyword evidence="2" id="KW-0812">Transmembrane</keyword>
<proteinExistence type="predicted"/>
<sequence length="596" mass="65956">MELLFIRSFGQWTSGDHKPTQSPMLQDSTTESETTTPPDDSPALTVRVQRARLLVGTWLVGIVVVVLAIVFHHGVSLRKFNATDTDGKKKVKLLDDYNSYSANVASVFGRPIEIIVGLVVQVMALRFATLMLLQVETKRRLRAEPVQPVMSATDLSFAATLNSSVTNATNVTTASANLRNDIFGFKGKEGESEVVSVVERMGLRPPETADKSTQREWFLRQARTFLANSTFAGDNDFMGILTSFEFSHVNLSSNIAFDAITMEISVDAANGSTYVDFESTKPCGPWPGVCLSNVPQYDAVLDDAISSVAAFSVCLNEAMQDEEMIYRVPIKGNSTDMRPECNDISNSSLLVFAIGNRLVAESLPERVDKKPPVTVKVGIDQDGMLSGRATNALLPHNAKIFEWDESHVQEGENCLAWVEDRLNAILENHFYIEHGLQTAYTAAMFFVFQDGVVCDVIPLSRDRESLDLGMNIRETSLFLSIPEQNVIMTISGVVLLCLGAVAVVVYSEYMARRPEFDPLSNIRTPHMIAQVLFDEGKFPPMVLHRRLASSSEREGYQVMIGDSLVDSMALRSRAQQVERLIELQEATSNPNHKQIV</sequence>
<feature type="transmembrane region" description="Helical" evidence="2">
    <location>
        <begin position="53"/>
        <end position="71"/>
    </location>
</feature>
<dbReference type="OrthoDB" id="124611at2759"/>
<keyword evidence="4" id="KW-1185">Reference proteome</keyword>
<protein>
    <submittedName>
        <fullName evidence="3">Uncharacterized protein</fullName>
    </submittedName>
</protein>
<evidence type="ECO:0000313" key="4">
    <source>
        <dbReference type="Proteomes" id="UP000794436"/>
    </source>
</evidence>
<feature type="compositionally biased region" description="Polar residues" evidence="1">
    <location>
        <begin position="14"/>
        <end position="26"/>
    </location>
</feature>
<reference evidence="3" key="1">
    <citation type="submission" date="2019-03" db="EMBL/GenBank/DDBJ databases">
        <title>Long read genome sequence of the mycoparasitic Pythium oligandrum ATCC 38472 isolated from sugarbeet rhizosphere.</title>
        <authorList>
            <person name="Gaulin E."/>
        </authorList>
    </citation>
    <scope>NUCLEOTIDE SEQUENCE</scope>
    <source>
        <strain evidence="3">ATCC 38472_TT</strain>
    </source>
</reference>
<gene>
    <name evidence="3" type="ORF">Poli38472_003591</name>
</gene>
<organism evidence="3 4">
    <name type="scientific">Pythium oligandrum</name>
    <name type="common">Mycoparasitic fungus</name>
    <dbReference type="NCBI Taxonomy" id="41045"/>
    <lineage>
        <taxon>Eukaryota</taxon>
        <taxon>Sar</taxon>
        <taxon>Stramenopiles</taxon>
        <taxon>Oomycota</taxon>
        <taxon>Peronosporomycetes</taxon>
        <taxon>Pythiales</taxon>
        <taxon>Pythiaceae</taxon>
        <taxon>Pythium</taxon>
    </lineage>
</organism>
<accession>A0A8K1CLH3</accession>
<dbReference type="AlphaFoldDB" id="A0A8K1CLH3"/>
<dbReference type="EMBL" id="SPLM01000036">
    <property type="protein sequence ID" value="TMW65826.1"/>
    <property type="molecule type" value="Genomic_DNA"/>
</dbReference>
<feature type="compositionally biased region" description="Low complexity" evidence="1">
    <location>
        <begin position="27"/>
        <end position="42"/>
    </location>
</feature>